<evidence type="ECO:0000313" key="2">
    <source>
        <dbReference type="EMBL" id="MFM0592696.1"/>
    </source>
</evidence>
<accession>A0ABW9D3M6</accession>
<evidence type="ECO:0000313" key="3">
    <source>
        <dbReference type="Proteomes" id="UP001629367"/>
    </source>
</evidence>
<feature type="compositionally biased region" description="Polar residues" evidence="1">
    <location>
        <begin position="66"/>
        <end position="75"/>
    </location>
</feature>
<reference evidence="2 3" key="1">
    <citation type="journal article" date="2024" name="Chem. Sci.">
        <title>Discovery of megapolipeptins by genome mining of a Burkholderiales bacteria collection.</title>
        <authorList>
            <person name="Paulo B.S."/>
            <person name="Recchia M.J.J."/>
            <person name="Lee S."/>
            <person name="Fergusson C.H."/>
            <person name="Romanowski S.B."/>
            <person name="Hernandez A."/>
            <person name="Krull N."/>
            <person name="Liu D.Y."/>
            <person name="Cavanagh H."/>
            <person name="Bos A."/>
            <person name="Gray C.A."/>
            <person name="Murphy B.T."/>
            <person name="Linington R.G."/>
            <person name="Eustaquio A.S."/>
        </authorList>
    </citation>
    <scope>NUCLEOTIDE SEQUENCE [LARGE SCALE GENOMIC DNA]</scope>
    <source>
        <strain evidence="2 3">RL17-335-BIF-A</strain>
    </source>
</reference>
<keyword evidence="3" id="KW-1185">Reference proteome</keyword>
<dbReference type="Proteomes" id="UP001629367">
    <property type="component" value="Unassembled WGS sequence"/>
</dbReference>
<name>A0ABW9D3M6_9BURK</name>
<dbReference type="RefSeq" id="WP_408210150.1">
    <property type="nucleotide sequence ID" value="NZ_JAQQBZ010000003.1"/>
</dbReference>
<sequence length="158" mass="18044">MSKILPYRHMIRCRSFSLMARQFLIDRRPVLEPQLRVKKAPSAIRGAMGARSMLCRLAFHGERKMSGTNRRSTAQRGGLRPSSLVDSQLQHLESVVEFVTRGDASGAQHTLDHEYWEKRIRALEETHELINSQRQRITKLLARLVTEAQVGRPSRSAA</sequence>
<gene>
    <name evidence="2" type="ORF">PQQ68_06660</name>
</gene>
<comment type="caution">
    <text evidence="2">The sequence shown here is derived from an EMBL/GenBank/DDBJ whole genome shotgun (WGS) entry which is preliminary data.</text>
</comment>
<protein>
    <submittedName>
        <fullName evidence="2">Uncharacterized protein</fullName>
    </submittedName>
</protein>
<proteinExistence type="predicted"/>
<organism evidence="2 3">
    <name type="scientific">Paraburkholderia dilworthii</name>
    <dbReference type="NCBI Taxonomy" id="948106"/>
    <lineage>
        <taxon>Bacteria</taxon>
        <taxon>Pseudomonadati</taxon>
        <taxon>Pseudomonadota</taxon>
        <taxon>Betaproteobacteria</taxon>
        <taxon>Burkholderiales</taxon>
        <taxon>Burkholderiaceae</taxon>
        <taxon>Paraburkholderia</taxon>
    </lineage>
</organism>
<evidence type="ECO:0000256" key="1">
    <source>
        <dbReference type="SAM" id="MobiDB-lite"/>
    </source>
</evidence>
<dbReference type="EMBL" id="JAQQBZ010000003">
    <property type="protein sequence ID" value="MFM0592696.1"/>
    <property type="molecule type" value="Genomic_DNA"/>
</dbReference>
<feature type="region of interest" description="Disordered" evidence="1">
    <location>
        <begin position="64"/>
        <end position="83"/>
    </location>
</feature>